<protein>
    <submittedName>
        <fullName evidence="1">Uncharacterized protein</fullName>
    </submittedName>
</protein>
<dbReference type="EMBL" id="AVPE01000004">
    <property type="protein sequence ID" value="KGX93064.1"/>
    <property type="molecule type" value="Genomic_DNA"/>
</dbReference>
<accession>A0A0A5GM81</accession>
<dbReference type="Proteomes" id="UP000030528">
    <property type="component" value="Unassembled WGS sequence"/>
</dbReference>
<comment type="caution">
    <text evidence="1">The sequence shown here is derived from an EMBL/GenBank/DDBJ whole genome shotgun (WGS) entry which is preliminary data.</text>
</comment>
<keyword evidence="2" id="KW-1185">Reference proteome</keyword>
<evidence type="ECO:0000313" key="1">
    <source>
        <dbReference type="EMBL" id="KGX93064.1"/>
    </source>
</evidence>
<name>A0A0A5GM81_9BACI</name>
<proteinExistence type="predicted"/>
<organism evidence="1 2">
    <name type="scientific">Pontibacillus halophilus JSM 076056 = DSM 19796</name>
    <dbReference type="NCBI Taxonomy" id="1385510"/>
    <lineage>
        <taxon>Bacteria</taxon>
        <taxon>Bacillati</taxon>
        <taxon>Bacillota</taxon>
        <taxon>Bacilli</taxon>
        <taxon>Bacillales</taxon>
        <taxon>Bacillaceae</taxon>
        <taxon>Pontibacillus</taxon>
    </lineage>
</organism>
<evidence type="ECO:0000313" key="2">
    <source>
        <dbReference type="Proteomes" id="UP000030528"/>
    </source>
</evidence>
<sequence length="44" mass="5181">MLIEVAENALGHLISMLFEIPLSYDLDILKSHECYNEHYFVNVR</sequence>
<dbReference type="AlphaFoldDB" id="A0A0A5GM81"/>
<reference evidence="1 2" key="1">
    <citation type="submission" date="2013-08" db="EMBL/GenBank/DDBJ databases">
        <authorList>
            <person name="Huang J."/>
            <person name="Wang G."/>
        </authorList>
    </citation>
    <scope>NUCLEOTIDE SEQUENCE [LARGE SCALE GENOMIC DNA]</scope>
    <source>
        <strain evidence="1 2">JSM 076056</strain>
    </source>
</reference>
<gene>
    <name evidence="1" type="ORF">N781_14220</name>
</gene>